<protein>
    <submittedName>
        <fullName evidence="3">PASTA domain, binds beta-lactams</fullName>
    </submittedName>
</protein>
<accession>A0A1H3NEY0</accession>
<dbReference type="CDD" id="cd06577">
    <property type="entry name" value="PASTA_pknB"/>
    <property type="match status" value="3"/>
</dbReference>
<dbReference type="SMART" id="SM00740">
    <property type="entry name" value="PASTA"/>
    <property type="match status" value="3"/>
</dbReference>
<dbReference type="RefSeq" id="WP_019597144.1">
    <property type="nucleotide sequence ID" value="NZ_FNQC01000003.1"/>
</dbReference>
<feature type="domain" description="PASTA" evidence="2">
    <location>
        <begin position="41"/>
        <end position="108"/>
    </location>
</feature>
<dbReference type="Pfam" id="PF03793">
    <property type="entry name" value="PASTA"/>
    <property type="match status" value="2"/>
</dbReference>
<dbReference type="InterPro" id="IPR005543">
    <property type="entry name" value="PASTA_dom"/>
</dbReference>
<organism evidence="3 4">
    <name type="scientific">Rhodonellum ikkaensis</name>
    <dbReference type="NCBI Taxonomy" id="336829"/>
    <lineage>
        <taxon>Bacteria</taxon>
        <taxon>Pseudomonadati</taxon>
        <taxon>Bacteroidota</taxon>
        <taxon>Cytophagia</taxon>
        <taxon>Cytophagales</taxon>
        <taxon>Cytophagaceae</taxon>
        <taxon>Rhodonellum</taxon>
    </lineage>
</organism>
<evidence type="ECO:0000256" key="1">
    <source>
        <dbReference type="SAM" id="Phobius"/>
    </source>
</evidence>
<evidence type="ECO:0000313" key="4">
    <source>
        <dbReference type="Proteomes" id="UP000199663"/>
    </source>
</evidence>
<name>A0A1H3NEY0_9BACT</name>
<dbReference type="SUPFAM" id="SSF54184">
    <property type="entry name" value="Penicillin-binding protein 2x (pbp-2x), c-terminal domain"/>
    <property type="match status" value="1"/>
</dbReference>
<dbReference type="PROSITE" id="PS51178">
    <property type="entry name" value="PASTA"/>
    <property type="match status" value="2"/>
</dbReference>
<keyword evidence="4" id="KW-1185">Reference proteome</keyword>
<feature type="transmembrane region" description="Helical" evidence="1">
    <location>
        <begin position="12"/>
        <end position="34"/>
    </location>
</feature>
<keyword evidence="1" id="KW-0812">Transmembrane</keyword>
<dbReference type="EMBL" id="FNQC01000003">
    <property type="protein sequence ID" value="SDY86739.1"/>
    <property type="molecule type" value="Genomic_DNA"/>
</dbReference>
<comment type="caution">
    <text evidence="3">The sequence shown here is derived from an EMBL/GenBank/DDBJ whole genome shotgun (WGS) entry which is preliminary data.</text>
</comment>
<evidence type="ECO:0000259" key="2">
    <source>
        <dbReference type="PROSITE" id="PS51178"/>
    </source>
</evidence>
<evidence type="ECO:0000313" key="3">
    <source>
        <dbReference type="EMBL" id="SDY86739.1"/>
    </source>
</evidence>
<keyword evidence="1" id="KW-0472">Membrane</keyword>
<dbReference type="Proteomes" id="UP000199663">
    <property type="component" value="Unassembled WGS sequence"/>
</dbReference>
<feature type="domain" description="PASTA" evidence="2">
    <location>
        <begin position="183"/>
        <end position="250"/>
    </location>
</feature>
<sequence length="257" mass="28141">MGTIKDSLKKISIHIAVVIGIILILTLIFLNVFLPNYTNHGQTVTVPDLEGFEYAELEKYLSSRDLQLEISSDSGFNAESKPLSVIKQSPKPGSKVKQGRKIYITLNAKNAPLIKMPNLVNSLLKNVQEILANNGLVRGEIIYVPDIGINVVLEQKYRGRNIPEGFEIAKGSQIDLVVGDGLGNQILDVPNLVGMDEIDAEFLIIGSGLRMGRINYVSTDTVPQGTILQQMPPFGAVVKTGEPIDLWISEITKATNF</sequence>
<proteinExistence type="predicted"/>
<keyword evidence="1" id="KW-1133">Transmembrane helix</keyword>
<gene>
    <name evidence="3" type="ORF">SAMN05444412_103200</name>
</gene>
<dbReference type="Gene3D" id="3.30.10.20">
    <property type="match status" value="3"/>
</dbReference>
<reference evidence="3 4" key="1">
    <citation type="submission" date="2016-10" db="EMBL/GenBank/DDBJ databases">
        <authorList>
            <person name="Varghese N."/>
            <person name="Submissions S."/>
        </authorList>
    </citation>
    <scope>NUCLEOTIDE SEQUENCE [LARGE SCALE GENOMIC DNA]</scope>
    <source>
        <strain evidence="3 4">DSM 17997</strain>
    </source>
</reference>